<keyword evidence="2" id="KW-1185">Reference proteome</keyword>
<dbReference type="AlphaFoldDB" id="A0A2D0K832"/>
<comment type="caution">
    <text evidence="1">The sequence shown here is derived from an EMBL/GenBank/DDBJ whole genome shotgun (WGS) entry which is preliminary data.</text>
</comment>
<protein>
    <submittedName>
        <fullName evidence="1">Uncharacterized protein</fullName>
    </submittedName>
</protein>
<reference evidence="1 2" key="1">
    <citation type="journal article" date="2017" name="Nat. Microbiol.">
        <title>Natural product diversity associated with the nematode symbionts Photorhabdus and Xenorhabdus.</title>
        <authorList>
            <person name="Tobias N.J."/>
            <person name="Wolff H."/>
            <person name="Djahanschiri B."/>
            <person name="Grundmann F."/>
            <person name="Kronenwerth M."/>
            <person name="Shi Y.M."/>
            <person name="Simonyi S."/>
            <person name="Grun P."/>
            <person name="Shapiro-Ilan D."/>
            <person name="Pidot S.J."/>
            <person name="Stinear T.P."/>
            <person name="Ebersberger I."/>
            <person name="Bode H.B."/>
        </authorList>
    </citation>
    <scope>NUCLEOTIDE SEQUENCE [LARGE SCALE GENOMIC DNA]</scope>
    <source>
        <strain evidence="1 2">DSM 22670</strain>
    </source>
</reference>
<sequence>MIEEIGTISILDIKNKLINLNWGNNETDEIEINVDEIRVLSENIYNIIESYSNNLRTGIGMACIYLLLTEFRSDVDDVSLTFTKYNVTAIFLMDKFLINANFNMLNVIN</sequence>
<proteinExistence type="predicted"/>
<dbReference type="EMBL" id="NJAK01000003">
    <property type="protein sequence ID" value="PHM59535.1"/>
    <property type="molecule type" value="Genomic_DNA"/>
</dbReference>
<evidence type="ECO:0000313" key="2">
    <source>
        <dbReference type="Proteomes" id="UP000222168"/>
    </source>
</evidence>
<gene>
    <name evidence="1" type="ORF">Xish_03654</name>
</gene>
<organism evidence="1 2">
    <name type="scientific">Xenorhabdus ishibashii</name>
    <dbReference type="NCBI Taxonomy" id="1034471"/>
    <lineage>
        <taxon>Bacteria</taxon>
        <taxon>Pseudomonadati</taxon>
        <taxon>Pseudomonadota</taxon>
        <taxon>Gammaproteobacteria</taxon>
        <taxon>Enterobacterales</taxon>
        <taxon>Morganellaceae</taxon>
        <taxon>Xenorhabdus</taxon>
    </lineage>
</organism>
<evidence type="ECO:0000313" key="1">
    <source>
        <dbReference type="EMBL" id="PHM59535.1"/>
    </source>
</evidence>
<name>A0A2D0K832_9GAMM</name>
<dbReference type="RefSeq" id="WP_099119190.1">
    <property type="nucleotide sequence ID" value="NZ_NJAK01000003.1"/>
</dbReference>
<accession>A0A2D0K832</accession>
<dbReference type="Proteomes" id="UP000222168">
    <property type="component" value="Unassembled WGS sequence"/>
</dbReference>